<protein>
    <recommendedName>
        <fullName evidence="2">histidine kinase</fullName>
        <ecNumber evidence="2">2.7.13.3</ecNumber>
    </recommendedName>
</protein>
<dbReference type="EC" id="2.7.13.3" evidence="2"/>
<dbReference type="PRINTS" id="PR00344">
    <property type="entry name" value="BCTRLSENSOR"/>
</dbReference>
<evidence type="ECO:0000313" key="5">
    <source>
        <dbReference type="EMBL" id="QNN43798.1"/>
    </source>
</evidence>
<dbReference type="SUPFAM" id="SSF47384">
    <property type="entry name" value="Homodimeric domain of signal transducing histidine kinase"/>
    <property type="match status" value="1"/>
</dbReference>
<evidence type="ECO:0000256" key="3">
    <source>
        <dbReference type="ARBA" id="ARBA00022553"/>
    </source>
</evidence>
<reference evidence="5 6" key="1">
    <citation type="submission" date="2020-08" db="EMBL/GenBank/DDBJ databases">
        <title>Genome sequence of Pedobacter roseus KACC 11594T.</title>
        <authorList>
            <person name="Hyun D.-W."/>
            <person name="Bae J.-W."/>
        </authorList>
    </citation>
    <scope>NUCLEOTIDE SEQUENCE [LARGE SCALE GENOMIC DNA]</scope>
    <source>
        <strain evidence="5 6">KACC 11594</strain>
    </source>
</reference>
<dbReference type="EMBL" id="CP060723">
    <property type="protein sequence ID" value="QNN43798.1"/>
    <property type="molecule type" value="Genomic_DNA"/>
</dbReference>
<dbReference type="SUPFAM" id="SSF55874">
    <property type="entry name" value="ATPase domain of HSP90 chaperone/DNA topoisomerase II/histidine kinase"/>
    <property type="match status" value="1"/>
</dbReference>
<dbReference type="Proteomes" id="UP000515806">
    <property type="component" value="Chromosome"/>
</dbReference>
<evidence type="ECO:0000313" key="6">
    <source>
        <dbReference type="Proteomes" id="UP000515806"/>
    </source>
</evidence>
<dbReference type="InterPro" id="IPR004358">
    <property type="entry name" value="Sig_transdc_His_kin-like_C"/>
</dbReference>
<dbReference type="RefSeq" id="WP_187594261.1">
    <property type="nucleotide sequence ID" value="NZ_CP060723.1"/>
</dbReference>
<dbReference type="Pfam" id="PF02518">
    <property type="entry name" value="HATPase_c"/>
    <property type="match status" value="1"/>
</dbReference>
<dbReference type="InterPro" id="IPR035965">
    <property type="entry name" value="PAS-like_dom_sf"/>
</dbReference>
<dbReference type="PANTHER" id="PTHR43547:SF2">
    <property type="entry name" value="HYBRID SIGNAL TRANSDUCTION HISTIDINE KINASE C"/>
    <property type="match status" value="1"/>
</dbReference>
<dbReference type="PANTHER" id="PTHR43547">
    <property type="entry name" value="TWO-COMPONENT HISTIDINE KINASE"/>
    <property type="match status" value="1"/>
</dbReference>
<dbReference type="GO" id="GO:0000155">
    <property type="term" value="F:phosphorelay sensor kinase activity"/>
    <property type="evidence" value="ECO:0007669"/>
    <property type="project" value="InterPro"/>
</dbReference>
<evidence type="ECO:0000256" key="1">
    <source>
        <dbReference type="ARBA" id="ARBA00000085"/>
    </source>
</evidence>
<sequence length="362" mass="41461">MHDQKLQVNALTDLNEELENYFRNTIIPQLFVDASLTLRKFTPPAMKQFSLNDSDIGKPITDVKENFRFPSILENIQQVIDTGEILEKEIQTIDFRWYQMNILPYIVRKNNKTNGVIITFVEITMRIRDLKEQERLIAEHELLLDTISHDIKTPLTSLDLTIEMLKALPDKGMERFPLLLEKVENSLQKMKDVIFDLTDSRNHQQKYKAFAELISFEHIVEDARLTLAPQILESGAVINTEIGVSEIMFVRRKLRSIVYNLVSNAIKYQSANRAPVVTIRTALEEAYVTITVSDNGMGIAKENLNTIFTKFQRLNNDVEGTGVGLYLVKEIVDYAGGKITVESEVGKGSVFKVYLKLEHITH</sequence>
<feature type="domain" description="Histidine kinase" evidence="4">
    <location>
        <begin position="146"/>
        <end position="359"/>
    </location>
</feature>
<organism evidence="5 6">
    <name type="scientific">Pedobacter roseus</name>
    <dbReference type="NCBI Taxonomy" id="336820"/>
    <lineage>
        <taxon>Bacteria</taxon>
        <taxon>Pseudomonadati</taxon>
        <taxon>Bacteroidota</taxon>
        <taxon>Sphingobacteriia</taxon>
        <taxon>Sphingobacteriales</taxon>
        <taxon>Sphingobacteriaceae</taxon>
        <taxon>Pedobacter</taxon>
    </lineage>
</organism>
<keyword evidence="3" id="KW-0597">Phosphoprotein</keyword>
<evidence type="ECO:0000259" key="4">
    <source>
        <dbReference type="PROSITE" id="PS50109"/>
    </source>
</evidence>
<dbReference type="Gene3D" id="3.30.450.20">
    <property type="entry name" value="PAS domain"/>
    <property type="match status" value="1"/>
</dbReference>
<dbReference type="InterPro" id="IPR005467">
    <property type="entry name" value="His_kinase_dom"/>
</dbReference>
<gene>
    <name evidence="5" type="ORF">H9L23_06835</name>
</gene>
<dbReference type="InterPro" id="IPR003594">
    <property type="entry name" value="HATPase_dom"/>
</dbReference>
<dbReference type="KEGG" id="proe:H9L23_06835"/>
<dbReference type="Gene3D" id="3.30.565.10">
    <property type="entry name" value="Histidine kinase-like ATPase, C-terminal domain"/>
    <property type="match status" value="1"/>
</dbReference>
<comment type="catalytic activity">
    <reaction evidence="1">
        <text>ATP + protein L-histidine = ADP + protein N-phospho-L-histidine.</text>
        <dbReference type="EC" id="2.7.13.3"/>
    </reaction>
</comment>
<dbReference type="SMART" id="SM00387">
    <property type="entry name" value="HATPase_c"/>
    <property type="match status" value="1"/>
</dbReference>
<accession>A0A7G9QKC3</accession>
<dbReference type="InterPro" id="IPR003661">
    <property type="entry name" value="HisK_dim/P_dom"/>
</dbReference>
<dbReference type="Gene3D" id="1.10.287.130">
    <property type="match status" value="1"/>
</dbReference>
<dbReference type="PROSITE" id="PS50109">
    <property type="entry name" value="HIS_KIN"/>
    <property type="match status" value="1"/>
</dbReference>
<dbReference type="InterPro" id="IPR036097">
    <property type="entry name" value="HisK_dim/P_sf"/>
</dbReference>
<evidence type="ECO:0000256" key="2">
    <source>
        <dbReference type="ARBA" id="ARBA00012438"/>
    </source>
</evidence>
<dbReference type="CDD" id="cd00082">
    <property type="entry name" value="HisKA"/>
    <property type="match status" value="1"/>
</dbReference>
<keyword evidence="6" id="KW-1185">Reference proteome</keyword>
<dbReference type="AlphaFoldDB" id="A0A7G9QKC3"/>
<dbReference type="SMART" id="SM00388">
    <property type="entry name" value="HisKA"/>
    <property type="match status" value="1"/>
</dbReference>
<dbReference type="Pfam" id="PF13596">
    <property type="entry name" value="PAS_10"/>
    <property type="match status" value="1"/>
</dbReference>
<dbReference type="Pfam" id="PF00512">
    <property type="entry name" value="HisKA"/>
    <property type="match status" value="1"/>
</dbReference>
<proteinExistence type="predicted"/>
<dbReference type="InterPro" id="IPR036890">
    <property type="entry name" value="HATPase_C_sf"/>
</dbReference>
<dbReference type="SUPFAM" id="SSF55785">
    <property type="entry name" value="PYP-like sensor domain (PAS domain)"/>
    <property type="match status" value="1"/>
</dbReference>
<name>A0A7G9QKC3_9SPHI</name>